<evidence type="ECO:0000313" key="4">
    <source>
        <dbReference type="Proteomes" id="UP000682733"/>
    </source>
</evidence>
<proteinExistence type="predicted"/>
<organism evidence="3 4">
    <name type="scientific">Didymodactylos carnosus</name>
    <dbReference type="NCBI Taxonomy" id="1234261"/>
    <lineage>
        <taxon>Eukaryota</taxon>
        <taxon>Metazoa</taxon>
        <taxon>Spiralia</taxon>
        <taxon>Gnathifera</taxon>
        <taxon>Rotifera</taxon>
        <taxon>Eurotatoria</taxon>
        <taxon>Bdelloidea</taxon>
        <taxon>Philodinida</taxon>
        <taxon>Philodinidae</taxon>
        <taxon>Didymodactylos</taxon>
    </lineage>
</organism>
<evidence type="ECO:0000313" key="2">
    <source>
        <dbReference type="EMBL" id="CAF1257702.1"/>
    </source>
</evidence>
<accession>A0A8S2PP27</accession>
<gene>
    <name evidence="2" type="ORF">OVA965_LOCUS26575</name>
    <name evidence="3" type="ORF">TMI583_LOCUS27317</name>
</gene>
<protein>
    <submittedName>
        <fullName evidence="3">Uncharacterized protein</fullName>
    </submittedName>
</protein>
<evidence type="ECO:0000313" key="3">
    <source>
        <dbReference type="EMBL" id="CAF4064592.1"/>
    </source>
</evidence>
<sequence>MLSSNYRFCSLCAKPQPNYTFRKLFKHIRYFHLGEPNFKVRRELGPTCRATYSTFGAYKTHIYREHSLPLDEQQSSQLISLSAQDHDDDASYDTQPCYDIEMGDRQEEKEEEDKEKEERNNENNISWPLFTRKINWRSDSQVNLDNF</sequence>
<comment type="caution">
    <text evidence="3">The sequence shown here is derived from an EMBL/GenBank/DDBJ whole genome shotgun (WGS) entry which is preliminary data.</text>
</comment>
<dbReference type="Proteomes" id="UP000677228">
    <property type="component" value="Unassembled WGS sequence"/>
</dbReference>
<evidence type="ECO:0000256" key="1">
    <source>
        <dbReference type="SAM" id="MobiDB-lite"/>
    </source>
</evidence>
<reference evidence="3" key="1">
    <citation type="submission" date="2021-02" db="EMBL/GenBank/DDBJ databases">
        <authorList>
            <person name="Nowell W R."/>
        </authorList>
    </citation>
    <scope>NUCLEOTIDE SEQUENCE</scope>
</reference>
<dbReference type="Proteomes" id="UP000682733">
    <property type="component" value="Unassembled WGS sequence"/>
</dbReference>
<name>A0A8S2PP27_9BILA</name>
<dbReference type="EMBL" id="CAJNOK010017102">
    <property type="protein sequence ID" value="CAF1257702.1"/>
    <property type="molecule type" value="Genomic_DNA"/>
</dbReference>
<feature type="compositionally biased region" description="Low complexity" evidence="1">
    <location>
        <begin position="74"/>
        <end position="83"/>
    </location>
</feature>
<dbReference type="EMBL" id="CAJOBA010038657">
    <property type="protein sequence ID" value="CAF4064592.1"/>
    <property type="molecule type" value="Genomic_DNA"/>
</dbReference>
<feature type="region of interest" description="Disordered" evidence="1">
    <location>
        <begin position="74"/>
        <end position="124"/>
    </location>
</feature>
<dbReference type="AlphaFoldDB" id="A0A8S2PP27"/>